<evidence type="ECO:0000256" key="6">
    <source>
        <dbReference type="RuleBase" id="RU366058"/>
    </source>
</evidence>
<feature type="transmembrane region" description="Helical" evidence="6">
    <location>
        <begin position="12"/>
        <end position="38"/>
    </location>
</feature>
<dbReference type="Pfam" id="PF09335">
    <property type="entry name" value="VTT_dom"/>
    <property type="match status" value="1"/>
</dbReference>
<dbReference type="EMBL" id="QGTW01000014">
    <property type="protein sequence ID" value="PWW20724.1"/>
    <property type="molecule type" value="Genomic_DNA"/>
</dbReference>
<evidence type="ECO:0000256" key="4">
    <source>
        <dbReference type="ARBA" id="ARBA00022989"/>
    </source>
</evidence>
<dbReference type="InterPro" id="IPR015414">
    <property type="entry name" value="TMEM64"/>
</dbReference>
<keyword evidence="2 6" id="KW-1003">Cell membrane</keyword>
<dbReference type="OrthoDB" id="5471155at2"/>
<reference evidence="8 9" key="1">
    <citation type="submission" date="2018-05" db="EMBL/GenBank/DDBJ databases">
        <title>Freshwater and sediment microbial communities from various areas in North America, analyzing microbe dynamics in response to fracking.</title>
        <authorList>
            <person name="Lamendella R."/>
        </authorList>
    </citation>
    <scope>NUCLEOTIDE SEQUENCE [LARGE SCALE GENOMIC DNA]</scope>
    <source>
        <strain evidence="8 9">15_TX</strain>
    </source>
</reference>
<name>A0A2V2ZM35_9BACI</name>
<dbReference type="InterPro" id="IPR032816">
    <property type="entry name" value="VTT_dom"/>
</dbReference>
<accession>A0A2V2ZM35</accession>
<dbReference type="RefSeq" id="WP_110066790.1">
    <property type="nucleotide sequence ID" value="NZ_QGTW01000014.1"/>
</dbReference>
<protein>
    <recommendedName>
        <fullName evidence="6">TVP38/TMEM64 family membrane protein</fullName>
    </recommendedName>
</protein>
<evidence type="ECO:0000256" key="3">
    <source>
        <dbReference type="ARBA" id="ARBA00022692"/>
    </source>
</evidence>
<evidence type="ECO:0000313" key="8">
    <source>
        <dbReference type="EMBL" id="PWW20724.1"/>
    </source>
</evidence>
<evidence type="ECO:0000259" key="7">
    <source>
        <dbReference type="Pfam" id="PF09335"/>
    </source>
</evidence>
<comment type="caution">
    <text evidence="6">Lacks conserved residue(s) required for the propagation of feature annotation.</text>
</comment>
<comment type="caution">
    <text evidence="8">The sequence shown here is derived from an EMBL/GenBank/DDBJ whole genome shotgun (WGS) entry which is preliminary data.</text>
</comment>
<comment type="subcellular location">
    <subcellularLocation>
        <location evidence="1 6">Cell membrane</location>
        <topology evidence="1 6">Multi-pass membrane protein</topology>
    </subcellularLocation>
</comment>
<comment type="similarity">
    <text evidence="6">Belongs to the TVP38/TMEM64 family.</text>
</comment>
<gene>
    <name evidence="8" type="ORF">DFO73_11415</name>
</gene>
<dbReference type="PANTHER" id="PTHR12677:SF55">
    <property type="entry name" value="UNDECAPRENYL PHOSPHATE TRANSPORTER SAOUHSC_00901-RELATED"/>
    <property type="match status" value="1"/>
</dbReference>
<keyword evidence="4 6" id="KW-1133">Transmembrane helix</keyword>
<feature type="domain" description="VTT" evidence="7">
    <location>
        <begin position="33"/>
        <end position="154"/>
    </location>
</feature>
<evidence type="ECO:0000256" key="5">
    <source>
        <dbReference type="ARBA" id="ARBA00023136"/>
    </source>
</evidence>
<feature type="transmembrane region" description="Helical" evidence="6">
    <location>
        <begin position="132"/>
        <end position="152"/>
    </location>
</feature>
<evidence type="ECO:0000256" key="1">
    <source>
        <dbReference type="ARBA" id="ARBA00004651"/>
    </source>
</evidence>
<organism evidence="8 9">
    <name type="scientific">Cytobacillus oceanisediminis</name>
    <dbReference type="NCBI Taxonomy" id="665099"/>
    <lineage>
        <taxon>Bacteria</taxon>
        <taxon>Bacillati</taxon>
        <taxon>Bacillota</taxon>
        <taxon>Bacilli</taxon>
        <taxon>Bacillales</taxon>
        <taxon>Bacillaceae</taxon>
        <taxon>Cytobacillus</taxon>
    </lineage>
</organism>
<keyword evidence="3 6" id="KW-0812">Transmembrane</keyword>
<evidence type="ECO:0000313" key="9">
    <source>
        <dbReference type="Proteomes" id="UP000247150"/>
    </source>
</evidence>
<feature type="transmembrane region" description="Helical" evidence="6">
    <location>
        <begin position="164"/>
        <end position="182"/>
    </location>
</feature>
<evidence type="ECO:0000256" key="2">
    <source>
        <dbReference type="ARBA" id="ARBA00022475"/>
    </source>
</evidence>
<feature type="transmembrane region" description="Helical" evidence="6">
    <location>
        <begin position="50"/>
        <end position="70"/>
    </location>
</feature>
<proteinExistence type="inferred from homology"/>
<dbReference type="Proteomes" id="UP000247150">
    <property type="component" value="Unassembled WGS sequence"/>
</dbReference>
<sequence length="187" mass="20428">MFSDILEWISALPLLGALFSILMNVGVAITGVLPSAFITVGTIAVFDMNWGLFILIIGEAAGAVVSFILYRKGISRLFSIFPKNQNKDNKFLLKLKNAEGTTAFFIVILLRILPFVPSGAVTLTAAFSKMGLLSFSLASTLGKIPALIIEAYTISEALKLKTEIQIGIILLVSVIFLLYLTWKRRVN</sequence>
<dbReference type="AlphaFoldDB" id="A0A2V2ZM35"/>
<dbReference type="GO" id="GO:0005886">
    <property type="term" value="C:plasma membrane"/>
    <property type="evidence" value="ECO:0007669"/>
    <property type="project" value="UniProtKB-SubCell"/>
</dbReference>
<dbReference type="PANTHER" id="PTHR12677">
    <property type="entry name" value="GOLGI APPARATUS MEMBRANE PROTEIN TVP38-RELATED"/>
    <property type="match status" value="1"/>
</dbReference>
<keyword evidence="5 6" id="KW-0472">Membrane</keyword>